<dbReference type="Proteomes" id="UP000250321">
    <property type="component" value="Unassembled WGS sequence"/>
</dbReference>
<dbReference type="OrthoDB" id="1747792at2759"/>
<dbReference type="STRING" id="2094558.A0A314ZPU0"/>
<gene>
    <name evidence="2" type="ORF">Pyn_21597</name>
</gene>
<keyword evidence="3" id="KW-1185">Reference proteome</keyword>
<organism evidence="2 3">
    <name type="scientific">Prunus yedoensis var. nudiflora</name>
    <dbReference type="NCBI Taxonomy" id="2094558"/>
    <lineage>
        <taxon>Eukaryota</taxon>
        <taxon>Viridiplantae</taxon>
        <taxon>Streptophyta</taxon>
        <taxon>Embryophyta</taxon>
        <taxon>Tracheophyta</taxon>
        <taxon>Spermatophyta</taxon>
        <taxon>Magnoliopsida</taxon>
        <taxon>eudicotyledons</taxon>
        <taxon>Gunneridae</taxon>
        <taxon>Pentapetalae</taxon>
        <taxon>rosids</taxon>
        <taxon>fabids</taxon>
        <taxon>Rosales</taxon>
        <taxon>Rosaceae</taxon>
        <taxon>Amygdaloideae</taxon>
        <taxon>Amygdaleae</taxon>
        <taxon>Prunus</taxon>
    </lineage>
</organism>
<accession>A0A314ZPU0</accession>
<feature type="signal peptide" evidence="1">
    <location>
        <begin position="1"/>
        <end position="26"/>
    </location>
</feature>
<evidence type="ECO:0000256" key="1">
    <source>
        <dbReference type="SAM" id="SignalP"/>
    </source>
</evidence>
<evidence type="ECO:0000313" key="2">
    <source>
        <dbReference type="EMBL" id="PQQ04006.1"/>
    </source>
</evidence>
<feature type="chain" id="PRO_5016402818" evidence="1">
    <location>
        <begin position="27"/>
        <end position="86"/>
    </location>
</feature>
<dbReference type="EMBL" id="PJQY01001291">
    <property type="protein sequence ID" value="PQQ04006.1"/>
    <property type="molecule type" value="Genomic_DNA"/>
</dbReference>
<reference evidence="2 3" key="1">
    <citation type="submission" date="2018-02" db="EMBL/GenBank/DDBJ databases">
        <title>Draft genome of wild Prunus yedoensis var. nudiflora.</title>
        <authorList>
            <person name="Baek S."/>
            <person name="Kim J.-H."/>
            <person name="Choi K."/>
            <person name="Kim G.-B."/>
            <person name="Cho A."/>
            <person name="Jang H."/>
            <person name="Shin C.-H."/>
            <person name="Yu H.-J."/>
            <person name="Mun J.-H."/>
        </authorList>
    </citation>
    <scope>NUCLEOTIDE SEQUENCE [LARGE SCALE GENOMIC DNA]</scope>
    <source>
        <strain evidence="3">cv. Jeju island</strain>
        <tissue evidence="2">Leaf</tissue>
    </source>
</reference>
<comment type="caution">
    <text evidence="2">The sequence shown here is derived from an EMBL/GenBank/DDBJ whole genome shotgun (WGS) entry which is preliminary data.</text>
</comment>
<dbReference type="AlphaFoldDB" id="A0A314ZPU0"/>
<keyword evidence="1" id="KW-0732">Signal</keyword>
<sequence length="86" mass="9381">MTMPLLTWQYSRLLLVLCCGARQTWSLGELTGSNSPAKGAVWAYFDQVVIDQNNVIGMGLKSTVGRLNVKGNGTTWVADFSSVLQD</sequence>
<protein>
    <submittedName>
        <fullName evidence="2">Polygalacturonase QRT3</fullName>
    </submittedName>
</protein>
<name>A0A314ZPU0_PRUYE</name>
<evidence type="ECO:0000313" key="3">
    <source>
        <dbReference type="Proteomes" id="UP000250321"/>
    </source>
</evidence>
<proteinExistence type="predicted"/>